<feature type="transmembrane region" description="Helical" evidence="6">
    <location>
        <begin position="417"/>
        <end position="439"/>
    </location>
</feature>
<dbReference type="InterPro" id="IPR051327">
    <property type="entry name" value="MATE_MepA_subfamily"/>
</dbReference>
<gene>
    <name evidence="7" type="ORF">B5F15_08930</name>
</gene>
<evidence type="ECO:0000256" key="3">
    <source>
        <dbReference type="ARBA" id="ARBA00022692"/>
    </source>
</evidence>
<feature type="transmembrane region" description="Helical" evidence="6">
    <location>
        <begin position="96"/>
        <end position="118"/>
    </location>
</feature>
<dbReference type="EMBL" id="NFKL01000011">
    <property type="protein sequence ID" value="OUP57919.1"/>
    <property type="molecule type" value="Genomic_DNA"/>
</dbReference>
<comment type="caution">
    <text evidence="7">The sequence shown here is derived from an EMBL/GenBank/DDBJ whole genome shotgun (WGS) entry which is preliminary data.</text>
</comment>
<feature type="transmembrane region" description="Helical" evidence="6">
    <location>
        <begin position="193"/>
        <end position="217"/>
    </location>
</feature>
<dbReference type="GO" id="GO:0005886">
    <property type="term" value="C:plasma membrane"/>
    <property type="evidence" value="ECO:0007669"/>
    <property type="project" value="UniProtKB-SubCell"/>
</dbReference>
<dbReference type="GO" id="GO:0015297">
    <property type="term" value="F:antiporter activity"/>
    <property type="evidence" value="ECO:0007669"/>
    <property type="project" value="InterPro"/>
</dbReference>
<proteinExistence type="predicted"/>
<keyword evidence="4 6" id="KW-1133">Transmembrane helix</keyword>
<dbReference type="GO" id="GO:0042910">
    <property type="term" value="F:xenobiotic transmembrane transporter activity"/>
    <property type="evidence" value="ECO:0007669"/>
    <property type="project" value="InterPro"/>
</dbReference>
<keyword evidence="2" id="KW-1003">Cell membrane</keyword>
<feature type="transmembrane region" description="Helical" evidence="6">
    <location>
        <begin position="138"/>
        <end position="155"/>
    </location>
</feature>
<dbReference type="Proteomes" id="UP000195326">
    <property type="component" value="Unassembled WGS sequence"/>
</dbReference>
<feature type="transmembrane region" description="Helical" evidence="6">
    <location>
        <begin position="61"/>
        <end position="84"/>
    </location>
</feature>
<feature type="transmembrane region" description="Helical" evidence="6">
    <location>
        <begin position="352"/>
        <end position="375"/>
    </location>
</feature>
<keyword evidence="5 6" id="KW-0472">Membrane</keyword>
<dbReference type="Pfam" id="PF01554">
    <property type="entry name" value="MatE"/>
    <property type="match status" value="2"/>
</dbReference>
<accession>A0A1Y4LQR5</accession>
<feature type="transmembrane region" description="Helical" evidence="6">
    <location>
        <begin position="387"/>
        <end position="411"/>
    </location>
</feature>
<evidence type="ECO:0000256" key="6">
    <source>
        <dbReference type="SAM" id="Phobius"/>
    </source>
</evidence>
<feature type="transmembrane region" description="Helical" evidence="6">
    <location>
        <begin position="21"/>
        <end position="49"/>
    </location>
</feature>
<name>A0A1Y4LQR5_9FIRM</name>
<feature type="transmembrane region" description="Helical" evidence="6">
    <location>
        <begin position="322"/>
        <end position="346"/>
    </location>
</feature>
<dbReference type="PANTHER" id="PTHR43823:SF3">
    <property type="entry name" value="MULTIDRUG EXPORT PROTEIN MEPA"/>
    <property type="match status" value="1"/>
</dbReference>
<evidence type="ECO:0000256" key="1">
    <source>
        <dbReference type="ARBA" id="ARBA00004651"/>
    </source>
</evidence>
<sequence length="458" mass="50105">MEKTLMFRSASEVRLSRVLRFMIPTYLTSLFNTVYTMVDGIFVSAYVGTNALAAINIVHPLVNVLTGIALAFATGGSSIAALHLGGGRKDQADRAFTISVLGSILLGCVVSLLVWTNLSVILTLLGATPITMADCQTYAFWWLIGTPVVIGKELFTYFIRVDGSPTYSFLTALAGGILNIILDYVFVGRMQMGILGASLATILGLCLSFVMGVLYFVMRSGALRLIRHGLSARTGLYCMVNGASEFINQLAIAITTIVFNRTAMVFAGEDGIAAVSIIMYLQFLCIGIYFGFSMGLAPPLSYAYGDHRYDVCRVLERYAHRFLAVAPFVMYAATYLLAPVGVSFFAQRDSVVYTMAVWGMRLYGMGFLFSGVNIFSAIRMMAYGKGYFSGLITFLRSFALLLLFLIVLPRFWGMNGIWLAVPAAEILTLIVALGFLLFFPKTLKQTKAEINLQSADKN</sequence>
<feature type="transmembrane region" description="Helical" evidence="6">
    <location>
        <begin position="238"/>
        <end position="259"/>
    </location>
</feature>
<dbReference type="PANTHER" id="PTHR43823">
    <property type="entry name" value="SPORULATION PROTEIN YKVU"/>
    <property type="match status" value="1"/>
</dbReference>
<dbReference type="AlphaFoldDB" id="A0A1Y4LQR5"/>
<feature type="transmembrane region" description="Helical" evidence="6">
    <location>
        <begin position="271"/>
        <end position="292"/>
    </location>
</feature>
<evidence type="ECO:0000256" key="4">
    <source>
        <dbReference type="ARBA" id="ARBA00022989"/>
    </source>
</evidence>
<evidence type="ECO:0000256" key="2">
    <source>
        <dbReference type="ARBA" id="ARBA00022475"/>
    </source>
</evidence>
<comment type="subcellular location">
    <subcellularLocation>
        <location evidence="1">Cell membrane</location>
        <topology evidence="1">Multi-pass membrane protein</topology>
    </subcellularLocation>
</comment>
<keyword evidence="3 6" id="KW-0812">Transmembrane</keyword>
<evidence type="ECO:0000256" key="5">
    <source>
        <dbReference type="ARBA" id="ARBA00023136"/>
    </source>
</evidence>
<protein>
    <submittedName>
        <fullName evidence="7">Na+-driven multidrug efflux pump</fullName>
    </submittedName>
</protein>
<dbReference type="InterPro" id="IPR002528">
    <property type="entry name" value="MATE_fam"/>
</dbReference>
<feature type="transmembrane region" description="Helical" evidence="6">
    <location>
        <begin position="167"/>
        <end position="187"/>
    </location>
</feature>
<evidence type="ECO:0000313" key="8">
    <source>
        <dbReference type="Proteomes" id="UP000195326"/>
    </source>
</evidence>
<organism evidence="7 8">
    <name type="scientific">Butyricicoccus pullicaecorum</name>
    <dbReference type="NCBI Taxonomy" id="501571"/>
    <lineage>
        <taxon>Bacteria</taxon>
        <taxon>Bacillati</taxon>
        <taxon>Bacillota</taxon>
        <taxon>Clostridia</taxon>
        <taxon>Eubacteriales</taxon>
        <taxon>Butyricicoccaceae</taxon>
        <taxon>Butyricicoccus</taxon>
    </lineage>
</organism>
<dbReference type="RefSeq" id="WP_087415106.1">
    <property type="nucleotide sequence ID" value="NZ_NFKL01000011.1"/>
</dbReference>
<evidence type="ECO:0000313" key="7">
    <source>
        <dbReference type="EMBL" id="OUP57919.1"/>
    </source>
</evidence>
<reference evidence="8" key="1">
    <citation type="submission" date="2017-04" db="EMBL/GenBank/DDBJ databases">
        <title>Function of individual gut microbiota members based on whole genome sequencing of pure cultures obtained from chicken caecum.</title>
        <authorList>
            <person name="Medvecky M."/>
            <person name="Cejkova D."/>
            <person name="Polansky O."/>
            <person name="Karasova D."/>
            <person name="Kubasova T."/>
            <person name="Cizek A."/>
            <person name="Rychlik I."/>
        </authorList>
    </citation>
    <scope>NUCLEOTIDE SEQUENCE [LARGE SCALE GENOMIC DNA]</scope>
    <source>
        <strain evidence="8">An179</strain>
    </source>
</reference>